<dbReference type="GO" id="GO:0090729">
    <property type="term" value="F:toxin activity"/>
    <property type="evidence" value="ECO:0007669"/>
    <property type="project" value="UniProtKB-KW"/>
</dbReference>
<feature type="domain" description="PIN" evidence="9">
    <location>
        <begin position="5"/>
        <end position="121"/>
    </location>
</feature>
<keyword evidence="3 8" id="KW-0540">Nuclease</keyword>
<dbReference type="EMBL" id="VDUY01000008">
    <property type="protein sequence ID" value="TXL63502.1"/>
    <property type="molecule type" value="Genomic_DNA"/>
</dbReference>
<dbReference type="PANTHER" id="PTHR33653">
    <property type="entry name" value="RIBONUCLEASE VAPC2"/>
    <property type="match status" value="1"/>
</dbReference>
<organism evidence="10 11">
    <name type="scientific">Zeimonas arvi</name>
    <dbReference type="NCBI Taxonomy" id="2498847"/>
    <lineage>
        <taxon>Bacteria</taxon>
        <taxon>Pseudomonadati</taxon>
        <taxon>Pseudomonadota</taxon>
        <taxon>Betaproteobacteria</taxon>
        <taxon>Burkholderiales</taxon>
        <taxon>Burkholderiaceae</taxon>
        <taxon>Zeimonas</taxon>
    </lineage>
</organism>
<keyword evidence="6 8" id="KW-0460">Magnesium</keyword>
<feature type="binding site" evidence="8">
    <location>
        <position position="8"/>
    </location>
    <ligand>
        <name>Mg(2+)</name>
        <dbReference type="ChEBI" id="CHEBI:18420"/>
    </ligand>
</feature>
<dbReference type="GO" id="GO:0004540">
    <property type="term" value="F:RNA nuclease activity"/>
    <property type="evidence" value="ECO:0007669"/>
    <property type="project" value="InterPro"/>
</dbReference>
<comment type="function">
    <text evidence="8">Toxic component of a toxin-antitoxin (TA) system. An RNase.</text>
</comment>
<evidence type="ECO:0000256" key="4">
    <source>
        <dbReference type="ARBA" id="ARBA00022723"/>
    </source>
</evidence>
<keyword evidence="8" id="KW-0800">Toxin</keyword>
<evidence type="ECO:0000313" key="11">
    <source>
        <dbReference type="Proteomes" id="UP000321548"/>
    </source>
</evidence>
<dbReference type="InterPro" id="IPR002716">
    <property type="entry name" value="PIN_dom"/>
</dbReference>
<keyword evidence="4 8" id="KW-0479">Metal-binding</keyword>
<comment type="similarity">
    <text evidence="7 8">Belongs to the PINc/VapC protein family.</text>
</comment>
<dbReference type="Pfam" id="PF01850">
    <property type="entry name" value="PIN"/>
    <property type="match status" value="1"/>
</dbReference>
<sequence length="140" mass="15095">MPIRYLLDTNVISEMAAKAPDAGVARALARHEADCALPAPVLEELHFGVARLAPGRKRAMLERWLAALADRIEVLPYDAGAATWLGRERARLSGLGKPAPRADGEIAAIAVTRGLTLVTRNLGDFAGFEGLFLENWHTGK</sequence>
<evidence type="ECO:0000256" key="8">
    <source>
        <dbReference type="HAMAP-Rule" id="MF_00265"/>
    </source>
</evidence>
<dbReference type="HAMAP" id="MF_00265">
    <property type="entry name" value="VapC_Nob1"/>
    <property type="match status" value="1"/>
</dbReference>
<protein>
    <recommendedName>
        <fullName evidence="8">Ribonuclease VapC</fullName>
        <shortName evidence="8">RNase VapC</shortName>
        <ecNumber evidence="8">3.1.-.-</ecNumber>
    </recommendedName>
    <alternativeName>
        <fullName evidence="8">Toxin VapC</fullName>
    </alternativeName>
</protein>
<dbReference type="CDD" id="cd18747">
    <property type="entry name" value="PIN_VapC4-5_FitB-like"/>
    <property type="match status" value="1"/>
</dbReference>
<evidence type="ECO:0000313" key="10">
    <source>
        <dbReference type="EMBL" id="TXL63502.1"/>
    </source>
</evidence>
<evidence type="ECO:0000256" key="1">
    <source>
        <dbReference type="ARBA" id="ARBA00001946"/>
    </source>
</evidence>
<feature type="binding site" evidence="8">
    <location>
        <position position="103"/>
    </location>
    <ligand>
        <name>Mg(2+)</name>
        <dbReference type="ChEBI" id="CHEBI:18420"/>
    </ligand>
</feature>
<reference evidence="10 11" key="1">
    <citation type="submission" date="2019-06" db="EMBL/GenBank/DDBJ databases">
        <title>Quisquiliibacterium sp. nov., isolated from a maize field.</title>
        <authorList>
            <person name="Lin S.-Y."/>
            <person name="Tsai C.-F."/>
            <person name="Young C.-C."/>
        </authorList>
    </citation>
    <scope>NUCLEOTIDE SEQUENCE [LARGE SCALE GENOMIC DNA]</scope>
    <source>
        <strain evidence="10 11">CC-CFT501</strain>
    </source>
</reference>
<dbReference type="InterPro" id="IPR050556">
    <property type="entry name" value="Type_II_TA_system_RNase"/>
</dbReference>
<evidence type="ECO:0000259" key="9">
    <source>
        <dbReference type="Pfam" id="PF01850"/>
    </source>
</evidence>
<dbReference type="InterPro" id="IPR022907">
    <property type="entry name" value="VapC_family"/>
</dbReference>
<evidence type="ECO:0000256" key="6">
    <source>
        <dbReference type="ARBA" id="ARBA00022842"/>
    </source>
</evidence>
<evidence type="ECO:0000256" key="7">
    <source>
        <dbReference type="ARBA" id="ARBA00038093"/>
    </source>
</evidence>
<comment type="caution">
    <text evidence="10">The sequence shown here is derived from an EMBL/GenBank/DDBJ whole genome shotgun (WGS) entry which is preliminary data.</text>
</comment>
<dbReference type="RefSeq" id="WP_147705656.1">
    <property type="nucleotide sequence ID" value="NZ_VDUY01000008.1"/>
</dbReference>
<evidence type="ECO:0000256" key="3">
    <source>
        <dbReference type="ARBA" id="ARBA00022722"/>
    </source>
</evidence>
<dbReference type="InterPro" id="IPR029060">
    <property type="entry name" value="PIN-like_dom_sf"/>
</dbReference>
<evidence type="ECO:0000256" key="2">
    <source>
        <dbReference type="ARBA" id="ARBA00022649"/>
    </source>
</evidence>
<dbReference type="OrthoDB" id="9796690at2"/>
<evidence type="ECO:0000256" key="5">
    <source>
        <dbReference type="ARBA" id="ARBA00022801"/>
    </source>
</evidence>
<proteinExistence type="inferred from homology"/>
<gene>
    <name evidence="8" type="primary">vapC</name>
    <name evidence="10" type="ORF">FHP08_16770</name>
</gene>
<accession>A0A5C8NQB3</accession>
<dbReference type="GO" id="GO:0000287">
    <property type="term" value="F:magnesium ion binding"/>
    <property type="evidence" value="ECO:0007669"/>
    <property type="project" value="UniProtKB-UniRule"/>
</dbReference>
<dbReference type="Gene3D" id="3.40.50.1010">
    <property type="entry name" value="5'-nuclease"/>
    <property type="match status" value="1"/>
</dbReference>
<dbReference type="GO" id="GO:0016787">
    <property type="term" value="F:hydrolase activity"/>
    <property type="evidence" value="ECO:0007669"/>
    <property type="project" value="UniProtKB-KW"/>
</dbReference>
<dbReference type="AlphaFoldDB" id="A0A5C8NQB3"/>
<name>A0A5C8NQB3_9BURK</name>
<comment type="cofactor">
    <cofactor evidence="1 8">
        <name>Mg(2+)</name>
        <dbReference type="ChEBI" id="CHEBI:18420"/>
    </cofactor>
</comment>
<dbReference type="Proteomes" id="UP000321548">
    <property type="component" value="Unassembled WGS sequence"/>
</dbReference>
<dbReference type="PANTHER" id="PTHR33653:SF1">
    <property type="entry name" value="RIBONUCLEASE VAPC2"/>
    <property type="match status" value="1"/>
</dbReference>
<dbReference type="SUPFAM" id="SSF88723">
    <property type="entry name" value="PIN domain-like"/>
    <property type="match status" value="1"/>
</dbReference>
<keyword evidence="11" id="KW-1185">Reference proteome</keyword>
<keyword evidence="5 8" id="KW-0378">Hydrolase</keyword>
<keyword evidence="2 8" id="KW-1277">Toxin-antitoxin system</keyword>
<dbReference type="EC" id="3.1.-.-" evidence="8"/>